<dbReference type="InterPro" id="IPR001563">
    <property type="entry name" value="Peptidase_S10"/>
</dbReference>
<feature type="chain" id="PRO_5008899537" evidence="4">
    <location>
        <begin position="36"/>
        <end position="502"/>
    </location>
</feature>
<name>A0A1D1XKV6_9ARAE</name>
<keyword evidence="3" id="KW-0325">Glycoprotein</keyword>
<evidence type="ECO:0000313" key="5">
    <source>
        <dbReference type="EMBL" id="JAT43015.1"/>
    </source>
</evidence>
<dbReference type="PANTHER" id="PTHR11802">
    <property type="entry name" value="SERINE PROTEASE FAMILY S10 SERINE CARBOXYPEPTIDASE"/>
    <property type="match status" value="1"/>
</dbReference>
<dbReference type="InterPro" id="IPR029058">
    <property type="entry name" value="AB_hydrolase_fold"/>
</dbReference>
<dbReference type="EMBL" id="GDJX01024921">
    <property type="protein sequence ID" value="JAT43015.1"/>
    <property type="molecule type" value="Transcribed_RNA"/>
</dbReference>
<protein>
    <submittedName>
        <fullName evidence="5">Serine carboxypeptidase-like 40</fullName>
    </submittedName>
</protein>
<keyword evidence="5" id="KW-0378">Hydrolase</keyword>
<dbReference type="PANTHER" id="PTHR11802:SF132">
    <property type="entry name" value="SERINE CARBOXYPEPTIDASE-LIKE 36-RELATED"/>
    <property type="match status" value="1"/>
</dbReference>
<keyword evidence="5" id="KW-0121">Carboxypeptidase</keyword>
<dbReference type="SUPFAM" id="SSF53474">
    <property type="entry name" value="alpha/beta-Hydrolases"/>
    <property type="match status" value="1"/>
</dbReference>
<dbReference type="PRINTS" id="PR00724">
    <property type="entry name" value="CRBOXYPTASEC"/>
</dbReference>
<feature type="signal peptide" evidence="4">
    <location>
        <begin position="1"/>
        <end position="35"/>
    </location>
</feature>
<keyword evidence="5" id="KW-0645">Protease</keyword>
<evidence type="ECO:0000256" key="4">
    <source>
        <dbReference type="SAM" id="SignalP"/>
    </source>
</evidence>
<dbReference type="AlphaFoldDB" id="A0A1D1XKV6"/>
<evidence type="ECO:0000256" key="1">
    <source>
        <dbReference type="ARBA" id="ARBA00009431"/>
    </source>
</evidence>
<dbReference type="GO" id="GO:0006508">
    <property type="term" value="P:proteolysis"/>
    <property type="evidence" value="ECO:0007669"/>
    <property type="project" value="InterPro"/>
</dbReference>
<sequence>MGRNSSVGNTMESLATLFPCCLLLVLPYLAGMASASSSAISGNLVFNMLKSRRASGTAGLWDAAGLVKSLKTNGDSGSAVGSKKGDLIGSLPGQPHGAAAVTQYGGYVDVGDGGKLFYYFAEATGAKATKSPLMLWINGGPGCSSVGAGAFLQHGPFFVNDDGKTLRSNPYAWTNVSSIIYLDTPVNVGFSYSDNGNATTSYDDAKTAMGNLRFLLGWLERFPEYKSRDLYLAGDGYAGIYAPQLADLILEYNQQASGRDTTINLKKILLGNPTINAENEVRGIIDFQWNHGMVPTKTWKAIRRGCRGKMIRRKACFKQIRKLPYNDLGSGPVYPYDFTAKVCNPNLQPGHRIEDYYECDDKAVRDYLSQSDVQRALHGNSPRLSNGWIQCSDDVSTKYQLSQTSVPIIRRLVSTGLSVLIYSGDADLVVPMIGGRYTTMQLNLNVTRPWGSWFYNKATVGGFIEMYANETLVFATLRGAGHTVTKVYPERTLRLVSLLFTV</sequence>
<dbReference type="GO" id="GO:0005773">
    <property type="term" value="C:vacuole"/>
    <property type="evidence" value="ECO:0007669"/>
    <property type="project" value="TreeGrafter"/>
</dbReference>
<dbReference type="Pfam" id="PF00450">
    <property type="entry name" value="Peptidase_S10"/>
    <property type="match status" value="1"/>
</dbReference>
<organism evidence="5">
    <name type="scientific">Anthurium amnicola</name>
    <dbReference type="NCBI Taxonomy" id="1678845"/>
    <lineage>
        <taxon>Eukaryota</taxon>
        <taxon>Viridiplantae</taxon>
        <taxon>Streptophyta</taxon>
        <taxon>Embryophyta</taxon>
        <taxon>Tracheophyta</taxon>
        <taxon>Spermatophyta</taxon>
        <taxon>Magnoliopsida</taxon>
        <taxon>Liliopsida</taxon>
        <taxon>Araceae</taxon>
        <taxon>Pothoideae</taxon>
        <taxon>Potheae</taxon>
        <taxon>Anthurium</taxon>
    </lineage>
</organism>
<evidence type="ECO:0000256" key="3">
    <source>
        <dbReference type="ARBA" id="ARBA00023180"/>
    </source>
</evidence>
<reference evidence="5" key="1">
    <citation type="submission" date="2015-07" db="EMBL/GenBank/DDBJ databases">
        <title>Transcriptome Assembly of Anthurium amnicola.</title>
        <authorList>
            <person name="Suzuki J."/>
        </authorList>
    </citation>
    <scope>NUCLEOTIDE SEQUENCE</scope>
</reference>
<dbReference type="GO" id="GO:0004185">
    <property type="term" value="F:serine-type carboxypeptidase activity"/>
    <property type="evidence" value="ECO:0007669"/>
    <property type="project" value="InterPro"/>
</dbReference>
<accession>A0A1D1XKV6</accession>
<evidence type="ECO:0000256" key="2">
    <source>
        <dbReference type="ARBA" id="ARBA00022729"/>
    </source>
</evidence>
<dbReference type="Gene3D" id="3.40.50.1820">
    <property type="entry name" value="alpha/beta hydrolase"/>
    <property type="match status" value="1"/>
</dbReference>
<proteinExistence type="inferred from homology"/>
<keyword evidence="2 4" id="KW-0732">Signal</keyword>
<gene>
    <name evidence="5" type="primary">SCPL40_3</name>
    <name evidence="5" type="ORF">g.52623</name>
</gene>
<comment type="similarity">
    <text evidence="1">Belongs to the peptidase S10 family.</text>
</comment>